<reference evidence="2 3" key="1">
    <citation type="submission" date="2019-02" db="EMBL/GenBank/DDBJ databases">
        <title>WGS of Pseudoxanthomonas species novum from clinical isolates.</title>
        <authorList>
            <person name="Bernier A.-M."/>
            <person name="Bernard K."/>
            <person name="Vachon A."/>
        </authorList>
    </citation>
    <scope>NUCLEOTIDE SEQUENCE [LARGE SCALE GENOMIC DNA]</scope>
    <source>
        <strain evidence="2 3">NML171200</strain>
    </source>
</reference>
<accession>A0A4Q8LGR1</accession>
<name>A0A4Q8LGR1_9GAMM</name>
<feature type="domain" description="Cyclic di-GMP receptor atypical PilZ" evidence="1">
    <location>
        <begin position="52"/>
        <end position="191"/>
    </location>
</feature>
<sequence>MTDPVPMTPEQARALLFGEILTLEETRAAAFLPQALAPATVEGMLAQAESLLRALAVIDDGVGRGDDPDQPPDPALLRLEAKLDLLTLLVADLAGGQGAQDAPRALRWSARGVELVLDQAVQPGTQGSLRVRASDWLPSPLVLPAQVLASVPEAATTRAWLAFSPGSPALEAALERHVFRIHRRDIAQRRRAT</sequence>
<comment type="caution">
    <text evidence="2">The sequence shown here is derived from an EMBL/GenBank/DDBJ whole genome shotgun (WGS) entry which is preliminary data.</text>
</comment>
<dbReference type="Pfam" id="PF16823">
    <property type="entry name" value="tPilZ"/>
    <property type="match status" value="1"/>
</dbReference>
<evidence type="ECO:0000313" key="3">
    <source>
        <dbReference type="Proteomes" id="UP000292627"/>
    </source>
</evidence>
<evidence type="ECO:0000313" key="2">
    <source>
        <dbReference type="EMBL" id="TAA28626.1"/>
    </source>
</evidence>
<dbReference type="EMBL" id="SHMC01000001">
    <property type="protein sequence ID" value="TAA28626.1"/>
    <property type="molecule type" value="Genomic_DNA"/>
</dbReference>
<dbReference type="RefSeq" id="WP_130550153.1">
    <property type="nucleotide sequence ID" value="NZ_SHMC01000001.1"/>
</dbReference>
<protein>
    <submittedName>
        <fullName evidence="2">PilZ domain-containing protein</fullName>
    </submittedName>
</protein>
<proteinExistence type="predicted"/>
<dbReference type="Proteomes" id="UP000292627">
    <property type="component" value="Unassembled WGS sequence"/>
</dbReference>
<organism evidence="2 3">
    <name type="scientific">Pseudoxanthomonas winnipegensis</name>
    <dbReference type="NCBI Taxonomy" id="2480810"/>
    <lineage>
        <taxon>Bacteria</taxon>
        <taxon>Pseudomonadati</taxon>
        <taxon>Pseudomonadota</taxon>
        <taxon>Gammaproteobacteria</taxon>
        <taxon>Lysobacterales</taxon>
        <taxon>Lysobacteraceae</taxon>
        <taxon>Pseudoxanthomonas</taxon>
    </lineage>
</organism>
<dbReference type="AlphaFoldDB" id="A0A4Q8LGR1"/>
<dbReference type="OrthoDB" id="9151696at2"/>
<dbReference type="InterPro" id="IPR031800">
    <property type="entry name" value="PilZ_atypical"/>
</dbReference>
<evidence type="ECO:0000259" key="1">
    <source>
        <dbReference type="Pfam" id="PF16823"/>
    </source>
</evidence>
<gene>
    <name evidence="2" type="ORF">EA660_03335</name>
</gene>